<dbReference type="PANTHER" id="PTHR10593">
    <property type="entry name" value="SERINE/THREONINE-PROTEIN KINASE RIO"/>
    <property type="match status" value="1"/>
</dbReference>
<evidence type="ECO:0000313" key="13">
    <source>
        <dbReference type="Proteomes" id="UP001153076"/>
    </source>
</evidence>
<dbReference type="Pfam" id="PF22996">
    <property type="entry name" value="C2H2-2nd_BIRD-IDD"/>
    <property type="match status" value="1"/>
</dbReference>
<dbReference type="OrthoDB" id="8117402at2759"/>
<dbReference type="Pfam" id="PF22992">
    <property type="entry name" value="C2CH-4th_BIRD-IDD"/>
    <property type="match status" value="1"/>
</dbReference>
<dbReference type="InterPro" id="IPR055186">
    <property type="entry name" value="C2H2-2nd_BIRD-IDD"/>
</dbReference>
<gene>
    <name evidence="12" type="ORF">Cgig2_027406</name>
</gene>
<evidence type="ECO:0000256" key="3">
    <source>
        <dbReference type="ARBA" id="ARBA00022771"/>
    </source>
</evidence>
<comment type="caution">
    <text evidence="12">The sequence shown here is derived from an EMBL/GenBank/DDBJ whole genome shotgun (WGS) entry which is preliminary data.</text>
</comment>
<proteinExistence type="predicted"/>
<evidence type="ECO:0000256" key="6">
    <source>
        <dbReference type="ARBA" id="ARBA00023125"/>
    </source>
</evidence>
<dbReference type="EMBL" id="JAKOGI010002570">
    <property type="protein sequence ID" value="KAJ8421732.1"/>
    <property type="molecule type" value="Genomic_DNA"/>
</dbReference>
<dbReference type="GO" id="GO:0008270">
    <property type="term" value="F:zinc ion binding"/>
    <property type="evidence" value="ECO:0007669"/>
    <property type="project" value="UniProtKB-KW"/>
</dbReference>
<feature type="region of interest" description="Disordered" evidence="10">
    <location>
        <begin position="196"/>
        <end position="259"/>
    </location>
</feature>
<keyword evidence="5" id="KW-0805">Transcription regulation</keyword>
<keyword evidence="7" id="KW-0804">Transcription</keyword>
<evidence type="ECO:0000256" key="8">
    <source>
        <dbReference type="PROSITE-ProRule" id="PRU00042"/>
    </source>
</evidence>
<dbReference type="Pfam" id="PF00096">
    <property type="entry name" value="zf-C2H2"/>
    <property type="match status" value="1"/>
</dbReference>
<reference evidence="12" key="1">
    <citation type="submission" date="2022-04" db="EMBL/GenBank/DDBJ databases">
        <title>Carnegiea gigantea Genome sequencing and assembly v2.</title>
        <authorList>
            <person name="Copetti D."/>
            <person name="Sanderson M.J."/>
            <person name="Burquez A."/>
            <person name="Wojciechowski M.F."/>
        </authorList>
    </citation>
    <scope>NUCLEOTIDE SEQUENCE</scope>
    <source>
        <strain evidence="12">SGP5-SGP5p</strain>
        <tissue evidence="12">Aerial part</tissue>
    </source>
</reference>
<dbReference type="PROSITE" id="PS50157">
    <property type="entry name" value="ZINC_FINGER_C2H2_2"/>
    <property type="match status" value="1"/>
</dbReference>
<dbReference type="GO" id="GO:0003677">
    <property type="term" value="F:DNA binding"/>
    <property type="evidence" value="ECO:0007669"/>
    <property type="project" value="UniProtKB-KW"/>
</dbReference>
<keyword evidence="1" id="KW-0479">Metal-binding</keyword>
<keyword evidence="4" id="KW-0862">Zinc</keyword>
<dbReference type="Proteomes" id="UP001153076">
    <property type="component" value="Unassembled WGS sequence"/>
</dbReference>
<feature type="compositionally biased region" description="Polar residues" evidence="10">
    <location>
        <begin position="232"/>
        <end position="259"/>
    </location>
</feature>
<feature type="coiled-coil region" evidence="9">
    <location>
        <begin position="322"/>
        <end position="384"/>
    </location>
</feature>
<evidence type="ECO:0000256" key="2">
    <source>
        <dbReference type="ARBA" id="ARBA00022737"/>
    </source>
</evidence>
<evidence type="ECO:0000256" key="4">
    <source>
        <dbReference type="ARBA" id="ARBA00022833"/>
    </source>
</evidence>
<evidence type="ECO:0000256" key="10">
    <source>
        <dbReference type="SAM" id="MobiDB-lite"/>
    </source>
</evidence>
<evidence type="ECO:0000256" key="1">
    <source>
        <dbReference type="ARBA" id="ARBA00022723"/>
    </source>
</evidence>
<name>A0A9Q1GIK9_9CARY</name>
<dbReference type="Pfam" id="PF22995">
    <property type="entry name" value="C2CH-3rd_BIRD-IDD"/>
    <property type="match status" value="1"/>
</dbReference>
<feature type="compositionally biased region" description="Low complexity" evidence="10">
    <location>
        <begin position="222"/>
        <end position="231"/>
    </location>
</feature>
<dbReference type="GO" id="GO:0003700">
    <property type="term" value="F:DNA-binding transcription factor activity"/>
    <property type="evidence" value="ECO:0007669"/>
    <property type="project" value="TreeGrafter"/>
</dbReference>
<evidence type="ECO:0000259" key="11">
    <source>
        <dbReference type="PROSITE" id="PS50157"/>
    </source>
</evidence>
<dbReference type="InterPro" id="IPR036236">
    <property type="entry name" value="Znf_C2H2_sf"/>
</dbReference>
<dbReference type="GO" id="GO:0005634">
    <property type="term" value="C:nucleus"/>
    <property type="evidence" value="ECO:0007669"/>
    <property type="project" value="TreeGrafter"/>
</dbReference>
<dbReference type="InterPro" id="IPR055185">
    <property type="entry name" value="C2CH-4th_BIRD-IDD"/>
</dbReference>
<organism evidence="12 13">
    <name type="scientific">Carnegiea gigantea</name>
    <dbReference type="NCBI Taxonomy" id="171969"/>
    <lineage>
        <taxon>Eukaryota</taxon>
        <taxon>Viridiplantae</taxon>
        <taxon>Streptophyta</taxon>
        <taxon>Embryophyta</taxon>
        <taxon>Tracheophyta</taxon>
        <taxon>Spermatophyta</taxon>
        <taxon>Magnoliopsida</taxon>
        <taxon>eudicotyledons</taxon>
        <taxon>Gunneridae</taxon>
        <taxon>Pentapetalae</taxon>
        <taxon>Caryophyllales</taxon>
        <taxon>Cactineae</taxon>
        <taxon>Cactaceae</taxon>
        <taxon>Cactoideae</taxon>
        <taxon>Echinocereeae</taxon>
        <taxon>Carnegiea</taxon>
    </lineage>
</organism>
<feature type="compositionally biased region" description="Polar residues" evidence="10">
    <location>
        <begin position="10"/>
        <end position="26"/>
    </location>
</feature>
<feature type="domain" description="C2H2-type" evidence="11">
    <location>
        <begin position="65"/>
        <end position="87"/>
    </location>
</feature>
<keyword evidence="9" id="KW-0175">Coiled coil</keyword>
<evidence type="ECO:0000256" key="5">
    <source>
        <dbReference type="ARBA" id="ARBA00023015"/>
    </source>
</evidence>
<keyword evidence="3 8" id="KW-0863">Zinc-finger</keyword>
<evidence type="ECO:0000256" key="9">
    <source>
        <dbReference type="SAM" id="Coils"/>
    </source>
</evidence>
<evidence type="ECO:0000256" key="7">
    <source>
        <dbReference type="ARBA" id="ARBA00023163"/>
    </source>
</evidence>
<dbReference type="FunFam" id="3.30.160.60:FF:000554">
    <property type="entry name" value="protein indeterminate-domain 12-like"/>
    <property type="match status" value="1"/>
</dbReference>
<dbReference type="InterPro" id="IPR013087">
    <property type="entry name" value="Znf_C2H2_type"/>
</dbReference>
<dbReference type="SMART" id="SM00355">
    <property type="entry name" value="ZnF_C2H2"/>
    <property type="match status" value="4"/>
</dbReference>
<dbReference type="InterPro" id="IPR055187">
    <property type="entry name" value="C2CH-3rd_BIRD-IDD"/>
</dbReference>
<accession>A0A9Q1GIK9</accession>
<dbReference type="AlphaFoldDB" id="A0A9Q1GIK9"/>
<dbReference type="SUPFAM" id="SSF57667">
    <property type="entry name" value="beta-beta-alpha zinc fingers"/>
    <property type="match status" value="1"/>
</dbReference>
<dbReference type="InterPro" id="IPR031140">
    <property type="entry name" value="IDD1-16"/>
</dbReference>
<dbReference type="PROSITE" id="PS00028">
    <property type="entry name" value="ZINC_FINGER_C2H2_1"/>
    <property type="match status" value="1"/>
</dbReference>
<feature type="region of interest" description="Disordered" evidence="10">
    <location>
        <begin position="1"/>
        <end position="43"/>
    </location>
</feature>
<dbReference type="CDD" id="cd06503">
    <property type="entry name" value="ATP-synt_Fo_b"/>
    <property type="match status" value="1"/>
</dbReference>
<evidence type="ECO:0000313" key="12">
    <source>
        <dbReference type="EMBL" id="KAJ8421732.1"/>
    </source>
</evidence>
<sequence length="438" mass="48528">MLGGSSSSSAPSDQQLNSAQMENGSSSKRKRRPAGTPVPIAFHEADPDAEVVSLSPKTLLESDRYVCEICNQGFQRDQNLQMHRRRHKVPWKLLKRENPVVRKRVFVCPEPTCLHHDPCHALGDLVGIKKHFRRKHSNHKQWVCDKCSKGYAVQSDYKAHLKTCGTRGHSCDCGRVFSRVESFIEHQDACHMGRLRPSEQHQSTQQPQPTPQPPAAPTVCLSRAASSSSPSNETAWTNTGLTMTTIRPPSENNPHNLDLQLSSVSPKAADYDQTNHSTALQLSIGSSDFTDKQLTVETNSNSNKVLVTSSASSPTNQAAIVKEQASEQLKVAMAEKAYAEEARREAKRQIELAEREFANAKRIRQQAQAELDKAQALKEQAMKQISSTLLQITCHACKRQFQTPAVTTTTATTIIPEDQNSSLAESQVDEGDNHQTLH</sequence>
<keyword evidence="2" id="KW-0677">Repeat</keyword>
<dbReference type="PANTHER" id="PTHR10593:SF221">
    <property type="entry name" value="PROTEIN INDETERMINATE-DOMAIN 14"/>
    <property type="match status" value="1"/>
</dbReference>
<keyword evidence="6" id="KW-0238">DNA-binding</keyword>
<dbReference type="Gene3D" id="3.30.160.60">
    <property type="entry name" value="Classic Zinc Finger"/>
    <property type="match status" value="2"/>
</dbReference>
<feature type="region of interest" description="Disordered" evidence="10">
    <location>
        <begin position="412"/>
        <end position="438"/>
    </location>
</feature>
<protein>
    <recommendedName>
        <fullName evidence="11">C2H2-type domain-containing protein</fullName>
    </recommendedName>
</protein>
<keyword evidence="13" id="KW-1185">Reference proteome</keyword>